<accession>A0ABP7WTG5</accession>
<keyword evidence="3" id="KW-1185">Reference proteome</keyword>
<evidence type="ECO:0000313" key="2">
    <source>
        <dbReference type="EMBL" id="GAA4096434.1"/>
    </source>
</evidence>
<sequence>MKTLTINLIGIYMIVAMAACQGSHRHVVIKTGDNYNMTCIEYWGRVVFNTEGTGILHISPNGSVKYSHDNQQLVAESDYRGHITYRINGGEKEQQLSPPEKLFVASAIKEMIKHGHNDH</sequence>
<name>A0ABP7WTG5_9SPHI</name>
<protein>
    <recommendedName>
        <fullName evidence="4">NlpE-like protein</fullName>
    </recommendedName>
</protein>
<comment type="caution">
    <text evidence="2">The sequence shown here is derived from an EMBL/GenBank/DDBJ whole genome shotgun (WGS) entry which is preliminary data.</text>
</comment>
<dbReference type="EMBL" id="BAABCV010000006">
    <property type="protein sequence ID" value="GAA4096434.1"/>
    <property type="molecule type" value="Genomic_DNA"/>
</dbReference>
<proteinExistence type="predicted"/>
<evidence type="ECO:0008006" key="4">
    <source>
        <dbReference type="Google" id="ProtNLM"/>
    </source>
</evidence>
<reference evidence="3" key="1">
    <citation type="journal article" date="2019" name="Int. J. Syst. Evol. Microbiol.">
        <title>The Global Catalogue of Microorganisms (GCM) 10K type strain sequencing project: providing services to taxonomists for standard genome sequencing and annotation.</title>
        <authorList>
            <consortium name="The Broad Institute Genomics Platform"/>
            <consortium name="The Broad Institute Genome Sequencing Center for Infectious Disease"/>
            <person name="Wu L."/>
            <person name="Ma J."/>
        </authorList>
    </citation>
    <scope>NUCLEOTIDE SEQUENCE [LARGE SCALE GENOMIC DNA]</scope>
    <source>
        <strain evidence="3">JCM 17085</strain>
    </source>
</reference>
<feature type="signal peptide" evidence="1">
    <location>
        <begin position="1"/>
        <end position="18"/>
    </location>
</feature>
<evidence type="ECO:0000313" key="3">
    <source>
        <dbReference type="Proteomes" id="UP001500841"/>
    </source>
</evidence>
<dbReference type="Proteomes" id="UP001500841">
    <property type="component" value="Unassembled WGS sequence"/>
</dbReference>
<dbReference type="RefSeq" id="WP_345103447.1">
    <property type="nucleotide sequence ID" value="NZ_BAABCV010000006.1"/>
</dbReference>
<evidence type="ECO:0000256" key="1">
    <source>
        <dbReference type="SAM" id="SignalP"/>
    </source>
</evidence>
<gene>
    <name evidence="2" type="ORF">GCM10022392_19610</name>
</gene>
<dbReference type="PROSITE" id="PS51257">
    <property type="entry name" value="PROKAR_LIPOPROTEIN"/>
    <property type="match status" value="1"/>
</dbReference>
<feature type="chain" id="PRO_5045511231" description="NlpE-like protein" evidence="1">
    <location>
        <begin position="19"/>
        <end position="119"/>
    </location>
</feature>
<organism evidence="2 3">
    <name type="scientific">Mucilaginibacter panaciglaebae</name>
    <dbReference type="NCBI Taxonomy" id="502331"/>
    <lineage>
        <taxon>Bacteria</taxon>
        <taxon>Pseudomonadati</taxon>
        <taxon>Bacteroidota</taxon>
        <taxon>Sphingobacteriia</taxon>
        <taxon>Sphingobacteriales</taxon>
        <taxon>Sphingobacteriaceae</taxon>
        <taxon>Mucilaginibacter</taxon>
    </lineage>
</organism>
<keyword evidence="1" id="KW-0732">Signal</keyword>